<evidence type="ECO:0000259" key="5">
    <source>
        <dbReference type="Pfam" id="PF21761"/>
    </source>
</evidence>
<dbReference type="InterPro" id="IPR013328">
    <property type="entry name" value="6PGD_dom2"/>
</dbReference>
<proteinExistence type="inferred from homology"/>
<dbReference type="Proteomes" id="UP001500016">
    <property type="component" value="Unassembled WGS sequence"/>
</dbReference>
<organism evidence="6 7">
    <name type="scientific">Streptomyces albiaxialis</name>
    <dbReference type="NCBI Taxonomy" id="329523"/>
    <lineage>
        <taxon>Bacteria</taxon>
        <taxon>Bacillati</taxon>
        <taxon>Actinomycetota</taxon>
        <taxon>Actinomycetes</taxon>
        <taxon>Kitasatosporales</taxon>
        <taxon>Streptomycetaceae</taxon>
        <taxon>Streptomyces</taxon>
    </lineage>
</organism>
<evidence type="ECO:0000313" key="7">
    <source>
        <dbReference type="Proteomes" id="UP001500016"/>
    </source>
</evidence>
<name>A0ABN2VKA9_9ACTN</name>
<dbReference type="Pfam" id="PF21761">
    <property type="entry name" value="RedAm-like_C"/>
    <property type="match status" value="1"/>
</dbReference>
<accession>A0ABN2VKA9</accession>
<dbReference type="InterPro" id="IPR051265">
    <property type="entry name" value="HIBADH-related_NP60_sf"/>
</dbReference>
<comment type="similarity">
    <text evidence="1">Belongs to the HIBADH-related family.</text>
</comment>
<evidence type="ECO:0000313" key="6">
    <source>
        <dbReference type="EMBL" id="GAA2064674.1"/>
    </source>
</evidence>
<gene>
    <name evidence="6" type="ORF">GCM10009801_09480</name>
</gene>
<feature type="region of interest" description="Disordered" evidence="3">
    <location>
        <begin position="1"/>
        <end position="23"/>
    </location>
</feature>
<feature type="compositionally biased region" description="Low complexity" evidence="3">
    <location>
        <begin position="9"/>
        <end position="23"/>
    </location>
</feature>
<evidence type="ECO:0000256" key="3">
    <source>
        <dbReference type="SAM" id="MobiDB-lite"/>
    </source>
</evidence>
<evidence type="ECO:0000259" key="4">
    <source>
        <dbReference type="Pfam" id="PF03446"/>
    </source>
</evidence>
<dbReference type="RefSeq" id="WP_344524202.1">
    <property type="nucleotide sequence ID" value="NZ_BAAAPE010000001.1"/>
</dbReference>
<dbReference type="PIRSF" id="PIRSF000103">
    <property type="entry name" value="HIBADH"/>
    <property type="match status" value="1"/>
</dbReference>
<dbReference type="EMBL" id="BAAAPE010000001">
    <property type="protein sequence ID" value="GAA2064674.1"/>
    <property type="molecule type" value="Genomic_DNA"/>
</dbReference>
<dbReference type="Gene3D" id="1.10.1040.10">
    <property type="entry name" value="N-(1-d-carboxylethyl)-l-norvaline Dehydrogenase, domain 2"/>
    <property type="match status" value="1"/>
</dbReference>
<dbReference type="PANTHER" id="PTHR43580:SF2">
    <property type="entry name" value="CYTOKINE-LIKE NUCLEAR FACTOR N-PAC"/>
    <property type="match status" value="1"/>
</dbReference>
<evidence type="ECO:0000256" key="1">
    <source>
        <dbReference type="ARBA" id="ARBA00009080"/>
    </source>
</evidence>
<keyword evidence="7" id="KW-1185">Reference proteome</keyword>
<dbReference type="SUPFAM" id="SSF51735">
    <property type="entry name" value="NAD(P)-binding Rossmann-fold domains"/>
    <property type="match status" value="1"/>
</dbReference>
<comment type="caution">
    <text evidence="6">The sequence shown here is derived from an EMBL/GenBank/DDBJ whole genome shotgun (WGS) entry which is preliminary data.</text>
</comment>
<dbReference type="Pfam" id="PF03446">
    <property type="entry name" value="NAD_binding_2"/>
    <property type="match status" value="1"/>
</dbReference>
<dbReference type="Gene3D" id="3.40.50.720">
    <property type="entry name" value="NAD(P)-binding Rossmann-like Domain"/>
    <property type="match status" value="1"/>
</dbReference>
<feature type="domain" description="6-phosphogluconate dehydrogenase NADP-binding" evidence="4">
    <location>
        <begin position="26"/>
        <end position="176"/>
    </location>
</feature>
<dbReference type="InterPro" id="IPR048666">
    <property type="entry name" value="RedAm-like_C"/>
</dbReference>
<dbReference type="InterPro" id="IPR015815">
    <property type="entry name" value="HIBADH-related"/>
</dbReference>
<evidence type="ECO:0000256" key="2">
    <source>
        <dbReference type="ARBA" id="ARBA00023002"/>
    </source>
</evidence>
<reference evidence="6 7" key="1">
    <citation type="journal article" date="2019" name="Int. J. Syst. Evol. Microbiol.">
        <title>The Global Catalogue of Microorganisms (GCM) 10K type strain sequencing project: providing services to taxonomists for standard genome sequencing and annotation.</title>
        <authorList>
            <consortium name="The Broad Institute Genomics Platform"/>
            <consortium name="The Broad Institute Genome Sequencing Center for Infectious Disease"/>
            <person name="Wu L."/>
            <person name="Ma J."/>
        </authorList>
    </citation>
    <scope>NUCLEOTIDE SEQUENCE [LARGE SCALE GENOMIC DNA]</scope>
    <source>
        <strain evidence="6 7">JCM 15478</strain>
    </source>
</reference>
<keyword evidence="2" id="KW-0560">Oxidoreductase</keyword>
<feature type="domain" description="NADPH-dependent reductive aminase-like C-terminal" evidence="5">
    <location>
        <begin position="182"/>
        <end position="307"/>
    </location>
</feature>
<dbReference type="InterPro" id="IPR006115">
    <property type="entry name" value="6PGDH_NADP-bd"/>
</dbReference>
<dbReference type="PANTHER" id="PTHR43580">
    <property type="entry name" value="OXIDOREDUCTASE GLYR1-RELATED"/>
    <property type="match status" value="1"/>
</dbReference>
<dbReference type="InterPro" id="IPR036291">
    <property type="entry name" value="NAD(P)-bd_dom_sf"/>
</dbReference>
<sequence length="307" mass="31027">MNATDSTNSPSSSSSSSSPSLSLPPVTVLGLGRMGSALAATLLAAGHPTTVWNRTPGKADALAARGARAAADPGAAVAASPLVVACVLDHDALRSALAPHTAALDGVTLVNLTSGSPEQAEETAEWAAAHGARYLDGAIMTTPEGVGDAAMMFLYSGDAAAFDEHRATLAALGDPVHLGSAPGLASLYDAALLGLMWSVFAGWLHGTALVGAEKVDAAAYTPVALRWLSGAVSTFVTRYAAQVDAGAYPGDDATVDVQIATVDHLLHAAGRRGVDTALPALLKDVMVRARDAGHGDDSFASVIEVLR</sequence>
<protein>
    <submittedName>
        <fullName evidence="6">NAD(P)-binding domain-containing protein</fullName>
    </submittedName>
</protein>